<dbReference type="STRING" id="1051890.A0A3N4MB45"/>
<evidence type="ECO:0000256" key="5">
    <source>
        <dbReference type="ARBA" id="ARBA00023163"/>
    </source>
</evidence>
<protein>
    <recommendedName>
        <fullName evidence="8">Zn(2)-C6 fungal-type domain-containing protein</fullName>
    </recommendedName>
</protein>
<dbReference type="GO" id="GO:0003677">
    <property type="term" value="F:DNA binding"/>
    <property type="evidence" value="ECO:0007669"/>
    <property type="project" value="UniProtKB-KW"/>
</dbReference>
<evidence type="ECO:0000256" key="2">
    <source>
        <dbReference type="ARBA" id="ARBA00022833"/>
    </source>
</evidence>
<evidence type="ECO:0000259" key="8">
    <source>
        <dbReference type="PROSITE" id="PS50048"/>
    </source>
</evidence>
<dbReference type="AlphaFoldDB" id="A0A3N4MB45"/>
<evidence type="ECO:0000256" key="3">
    <source>
        <dbReference type="ARBA" id="ARBA00023015"/>
    </source>
</evidence>
<reference evidence="9 10" key="1">
    <citation type="journal article" date="2018" name="Nat. Ecol. Evol.">
        <title>Pezizomycetes genomes reveal the molecular basis of ectomycorrhizal truffle lifestyle.</title>
        <authorList>
            <person name="Murat C."/>
            <person name="Payen T."/>
            <person name="Noel B."/>
            <person name="Kuo A."/>
            <person name="Morin E."/>
            <person name="Chen J."/>
            <person name="Kohler A."/>
            <person name="Krizsan K."/>
            <person name="Balestrini R."/>
            <person name="Da Silva C."/>
            <person name="Montanini B."/>
            <person name="Hainaut M."/>
            <person name="Levati E."/>
            <person name="Barry K.W."/>
            <person name="Belfiori B."/>
            <person name="Cichocki N."/>
            <person name="Clum A."/>
            <person name="Dockter R.B."/>
            <person name="Fauchery L."/>
            <person name="Guy J."/>
            <person name="Iotti M."/>
            <person name="Le Tacon F."/>
            <person name="Lindquist E.A."/>
            <person name="Lipzen A."/>
            <person name="Malagnac F."/>
            <person name="Mello A."/>
            <person name="Molinier V."/>
            <person name="Miyauchi S."/>
            <person name="Poulain J."/>
            <person name="Riccioni C."/>
            <person name="Rubini A."/>
            <person name="Sitrit Y."/>
            <person name="Splivallo R."/>
            <person name="Traeger S."/>
            <person name="Wang M."/>
            <person name="Zifcakova L."/>
            <person name="Wipf D."/>
            <person name="Zambonelli A."/>
            <person name="Paolocci F."/>
            <person name="Nowrousian M."/>
            <person name="Ottonello S."/>
            <person name="Baldrian P."/>
            <person name="Spatafora J.W."/>
            <person name="Henrissat B."/>
            <person name="Nagy L.G."/>
            <person name="Aury J.M."/>
            <person name="Wincker P."/>
            <person name="Grigoriev I.V."/>
            <person name="Bonfante P."/>
            <person name="Martin F.M."/>
        </authorList>
    </citation>
    <scope>NUCLEOTIDE SEQUENCE [LARGE SCALE GENOMIC DNA]</scope>
    <source>
        <strain evidence="9 10">ATCC MYA-4762</strain>
    </source>
</reference>
<dbReference type="InterPro" id="IPR001138">
    <property type="entry name" value="Zn2Cys6_DnaBD"/>
</dbReference>
<evidence type="ECO:0000256" key="4">
    <source>
        <dbReference type="ARBA" id="ARBA00023125"/>
    </source>
</evidence>
<keyword evidence="1" id="KW-0479">Metal-binding</keyword>
<sequence>MLHSALPTIVTASVSFGERRLGQSPLSKQFSLGIGLMTAEQQASQRLPYPSPPMTGQSLRDKFLPQRNKSGHSSRQERLHNISENTRHLHQGSAENHLEPLLSQAAEESRRSQAVPVTVSSPIGRSPFMAQPPGHSQTQRKTKSHVASACVNCKKAHLACDIRRPCPRCIGLNKQDTCKDVQHKKRGRPRLRDERSHSFEVNQIGSVSSQREPTSPLSSPTSMPFPYRANAHRVIKSQAGDSHSRSCANQTNSRLSRSFNSYALRIPQSSSHFDDQSIYTMPQSELKALLTTENLVIAWSTEQLREFLEFQEYDIQKRMKSLFDIVSPDDRHRLYRLSSQIEAEVQMIDATYHPPPPATLHAEIQKTTMDEVAHACAHSRVLQETLDLRLPCGQKYRTVRIVIRMQVVRTSVFFVVAEFASVTGLPALASSPIQHSALPAYDAQIFMQPMPSPLQPSYPADCPLYAYKQSRTTISPVGSRPRSESTYPSLAQYSNSNPSNSGQNWVRNPFPPNLLQGSSFRRHSDQLLIPNNLTLPPLRSSFGTLDRPNSAEGCVKEPVGGESVPLPRRIAVQDVLQ</sequence>
<evidence type="ECO:0000313" key="9">
    <source>
        <dbReference type="EMBL" id="RPB29391.1"/>
    </source>
</evidence>
<evidence type="ECO:0000256" key="7">
    <source>
        <dbReference type="SAM" id="MobiDB-lite"/>
    </source>
</evidence>
<dbReference type="GO" id="GO:0000981">
    <property type="term" value="F:DNA-binding transcription factor activity, RNA polymerase II-specific"/>
    <property type="evidence" value="ECO:0007669"/>
    <property type="project" value="InterPro"/>
</dbReference>
<dbReference type="Proteomes" id="UP000267821">
    <property type="component" value="Unassembled WGS sequence"/>
</dbReference>
<dbReference type="GO" id="GO:0008270">
    <property type="term" value="F:zinc ion binding"/>
    <property type="evidence" value="ECO:0007669"/>
    <property type="project" value="InterPro"/>
</dbReference>
<feature type="region of interest" description="Disordered" evidence="7">
    <location>
        <begin position="177"/>
        <end position="226"/>
    </location>
</feature>
<dbReference type="PROSITE" id="PS50048">
    <property type="entry name" value="ZN2_CY6_FUNGAL_2"/>
    <property type="match status" value="1"/>
</dbReference>
<evidence type="ECO:0000256" key="1">
    <source>
        <dbReference type="ARBA" id="ARBA00022723"/>
    </source>
</evidence>
<feature type="compositionally biased region" description="Low complexity" evidence="7">
    <location>
        <begin position="213"/>
        <end position="226"/>
    </location>
</feature>
<proteinExistence type="predicted"/>
<feature type="region of interest" description="Disordered" evidence="7">
    <location>
        <begin position="105"/>
        <end position="141"/>
    </location>
</feature>
<keyword evidence="10" id="KW-1185">Reference proteome</keyword>
<organism evidence="9 10">
    <name type="scientific">Terfezia boudieri ATCC MYA-4762</name>
    <dbReference type="NCBI Taxonomy" id="1051890"/>
    <lineage>
        <taxon>Eukaryota</taxon>
        <taxon>Fungi</taxon>
        <taxon>Dikarya</taxon>
        <taxon>Ascomycota</taxon>
        <taxon>Pezizomycotina</taxon>
        <taxon>Pezizomycetes</taxon>
        <taxon>Pezizales</taxon>
        <taxon>Pezizaceae</taxon>
        <taxon>Terfezia</taxon>
    </lineage>
</organism>
<name>A0A3N4MB45_9PEZI</name>
<keyword evidence="3" id="KW-0805">Transcription regulation</keyword>
<evidence type="ECO:0000256" key="6">
    <source>
        <dbReference type="ARBA" id="ARBA00023242"/>
    </source>
</evidence>
<feature type="region of interest" description="Disordered" evidence="7">
    <location>
        <begin position="46"/>
        <end position="78"/>
    </location>
</feature>
<dbReference type="PANTHER" id="PTHR47659">
    <property type="entry name" value="ZN(II)2CYS6 TRANSCRIPTION FACTOR (EUROFUNG)-RELATED"/>
    <property type="match status" value="1"/>
</dbReference>
<keyword evidence="4" id="KW-0238">DNA-binding</keyword>
<dbReference type="OrthoDB" id="5575144at2759"/>
<dbReference type="InterPro" id="IPR050335">
    <property type="entry name" value="ERT1_acuK_gluconeogen_tf"/>
</dbReference>
<evidence type="ECO:0000313" key="10">
    <source>
        <dbReference type="Proteomes" id="UP000267821"/>
    </source>
</evidence>
<feature type="domain" description="Zn(2)-C6 fungal-type" evidence="8">
    <location>
        <begin position="149"/>
        <end position="178"/>
    </location>
</feature>
<keyword evidence="2" id="KW-0862">Zinc</keyword>
<dbReference type="PROSITE" id="PS00463">
    <property type="entry name" value="ZN2_CY6_FUNGAL_1"/>
    <property type="match status" value="1"/>
</dbReference>
<feature type="compositionally biased region" description="Polar residues" evidence="7">
    <location>
        <begin position="199"/>
        <end position="212"/>
    </location>
</feature>
<dbReference type="CDD" id="cd00067">
    <property type="entry name" value="GAL4"/>
    <property type="match status" value="1"/>
</dbReference>
<dbReference type="InParanoid" id="A0A3N4MB45"/>
<accession>A0A3N4MB45</accession>
<keyword evidence="6" id="KW-0539">Nucleus</keyword>
<keyword evidence="5" id="KW-0804">Transcription</keyword>
<gene>
    <name evidence="9" type="ORF">L211DRAFT_10616</name>
</gene>
<dbReference type="PANTHER" id="PTHR47659:SF4">
    <property type="entry name" value="ZN(II)2CYS6 TRANSCRIPTION FACTOR (EUROFUNG)"/>
    <property type="match status" value="1"/>
</dbReference>
<dbReference type="EMBL" id="ML121527">
    <property type="protein sequence ID" value="RPB29391.1"/>
    <property type="molecule type" value="Genomic_DNA"/>
</dbReference>